<feature type="signal peptide" evidence="1">
    <location>
        <begin position="1"/>
        <end position="20"/>
    </location>
</feature>
<keyword evidence="3" id="KW-1185">Reference proteome</keyword>
<feature type="chain" id="PRO_5043954989" evidence="1">
    <location>
        <begin position="21"/>
        <end position="163"/>
    </location>
</feature>
<accession>A0AAV4RJM1</accession>
<sequence length="163" mass="18443">MVNALKKILFLFLFQSSARGLQAEKRKSDIYFSECIPTGDFGLIHEYQIDTLLFQKHSQTPPTPRRQGSLKKSGAIAITRGQQKNFKCFGFVGFPNPTLQEVLDRFMSIKLIPCFSKKHSQTPLTPKATDSLKEVRGNCDNSGPAELQVLRFCWVPGRIQTHL</sequence>
<gene>
    <name evidence="2" type="ORF">CEXT_403531</name>
</gene>
<evidence type="ECO:0000313" key="2">
    <source>
        <dbReference type="EMBL" id="GIY20687.1"/>
    </source>
</evidence>
<name>A0AAV4RJM1_CAEEX</name>
<dbReference type="Proteomes" id="UP001054945">
    <property type="component" value="Unassembled WGS sequence"/>
</dbReference>
<keyword evidence="1" id="KW-0732">Signal</keyword>
<dbReference type="AlphaFoldDB" id="A0AAV4RJM1"/>
<protein>
    <submittedName>
        <fullName evidence="2">Uncharacterized protein</fullName>
    </submittedName>
</protein>
<comment type="caution">
    <text evidence="2">The sequence shown here is derived from an EMBL/GenBank/DDBJ whole genome shotgun (WGS) entry which is preliminary data.</text>
</comment>
<organism evidence="2 3">
    <name type="scientific">Caerostris extrusa</name>
    <name type="common">Bark spider</name>
    <name type="synonym">Caerostris bankana</name>
    <dbReference type="NCBI Taxonomy" id="172846"/>
    <lineage>
        <taxon>Eukaryota</taxon>
        <taxon>Metazoa</taxon>
        <taxon>Ecdysozoa</taxon>
        <taxon>Arthropoda</taxon>
        <taxon>Chelicerata</taxon>
        <taxon>Arachnida</taxon>
        <taxon>Araneae</taxon>
        <taxon>Araneomorphae</taxon>
        <taxon>Entelegynae</taxon>
        <taxon>Araneoidea</taxon>
        <taxon>Araneidae</taxon>
        <taxon>Caerostris</taxon>
    </lineage>
</organism>
<dbReference type="EMBL" id="BPLR01007919">
    <property type="protein sequence ID" value="GIY20687.1"/>
    <property type="molecule type" value="Genomic_DNA"/>
</dbReference>
<evidence type="ECO:0000313" key="3">
    <source>
        <dbReference type="Proteomes" id="UP001054945"/>
    </source>
</evidence>
<proteinExistence type="predicted"/>
<reference evidence="2 3" key="1">
    <citation type="submission" date="2021-06" db="EMBL/GenBank/DDBJ databases">
        <title>Caerostris extrusa draft genome.</title>
        <authorList>
            <person name="Kono N."/>
            <person name="Arakawa K."/>
        </authorList>
    </citation>
    <scope>NUCLEOTIDE SEQUENCE [LARGE SCALE GENOMIC DNA]</scope>
</reference>
<evidence type="ECO:0000256" key="1">
    <source>
        <dbReference type="SAM" id="SignalP"/>
    </source>
</evidence>